<feature type="transmembrane region" description="Helical" evidence="1">
    <location>
        <begin position="242"/>
        <end position="264"/>
    </location>
</feature>
<proteinExistence type="predicted"/>
<feature type="transmembrane region" description="Helical" evidence="1">
    <location>
        <begin position="209"/>
        <end position="230"/>
    </location>
</feature>
<keyword evidence="1" id="KW-0472">Membrane</keyword>
<dbReference type="EMBL" id="PXWF02000313">
    <property type="protein sequence ID" value="PWF41322.1"/>
    <property type="molecule type" value="Genomic_DNA"/>
</dbReference>
<keyword evidence="1" id="KW-0812">Transmembrane</keyword>
<reference evidence="2 3" key="1">
    <citation type="submission" date="2018-04" db="EMBL/GenBank/DDBJ databases">
        <title>Massilia violaceinigra sp. nov., a novel purple-pigmented bacterium isolated from Tianshan glacier, Xinjiang, China.</title>
        <authorList>
            <person name="Wang H."/>
        </authorList>
    </citation>
    <scope>NUCLEOTIDE SEQUENCE [LARGE SCALE GENOMIC DNA]</scope>
    <source>
        <strain evidence="2 3">B448-2</strain>
    </source>
</reference>
<evidence type="ECO:0000256" key="1">
    <source>
        <dbReference type="SAM" id="Phobius"/>
    </source>
</evidence>
<sequence length="438" mass="46078">MSDAPPADTALQTTYHVRLRGPRAGVDAAALSVRLAAMFKSTPEQMLNLLKGQGTIVKRGVDKRTAQRYMVALVKAGAACSFEAEAPAVPAAPAPAPASAKVVLDKASTGGVLDKAVAARLKGLLDEAAPAAAPRLSEEALQRLLKTYHIAPAAPADAVPDAGEDADAEVEYDRTDLQLARMALGQKLVIDAVLLNALVAGFHKTLPPSLLLLCAAAVSLLCIVALLRMAAGLYLSPLAKTLAALAMAVPLLNVIVLLVVNWMANRSFREEGYTAGWFGLPADERETLAGVAPGGVFAERKLSMATLVVVLACLGFAPKAGAPVPLGPPSTDPLHPCKFIGMWTSTHGQSVYEFKLEKDGSYMATPISPVVPTMTILYGRWEERGGQLRWYAAGNAFETASGIDDYTFDGKTSFTIVEDDGVSSHFNRTSALPGSCLD</sequence>
<evidence type="ECO:0000313" key="3">
    <source>
        <dbReference type="Proteomes" id="UP000241421"/>
    </source>
</evidence>
<keyword evidence="3" id="KW-1185">Reference proteome</keyword>
<dbReference type="Proteomes" id="UP000241421">
    <property type="component" value="Unassembled WGS sequence"/>
</dbReference>
<protein>
    <submittedName>
        <fullName evidence="2">Uncharacterized protein</fullName>
    </submittedName>
</protein>
<evidence type="ECO:0000313" key="2">
    <source>
        <dbReference type="EMBL" id="PWF41322.1"/>
    </source>
</evidence>
<gene>
    <name evidence="2" type="ORF">C7C56_024850</name>
</gene>
<keyword evidence="1" id="KW-1133">Transmembrane helix</keyword>
<organism evidence="2 3">
    <name type="scientific">Massilia glaciei</name>
    <dbReference type="NCBI Taxonomy" id="1524097"/>
    <lineage>
        <taxon>Bacteria</taxon>
        <taxon>Pseudomonadati</taxon>
        <taxon>Pseudomonadota</taxon>
        <taxon>Betaproteobacteria</taxon>
        <taxon>Burkholderiales</taxon>
        <taxon>Oxalobacteraceae</taxon>
        <taxon>Telluria group</taxon>
        <taxon>Massilia</taxon>
    </lineage>
</organism>
<name>A0A2U2HDU0_9BURK</name>
<accession>A0A2U2HDU0</accession>
<dbReference type="OrthoDB" id="8770285at2"/>
<dbReference type="AlphaFoldDB" id="A0A2U2HDU0"/>
<dbReference type="RefSeq" id="WP_106760035.1">
    <property type="nucleotide sequence ID" value="NZ_PXWF02000313.1"/>
</dbReference>
<comment type="caution">
    <text evidence="2">The sequence shown here is derived from an EMBL/GenBank/DDBJ whole genome shotgun (WGS) entry which is preliminary data.</text>
</comment>